<proteinExistence type="predicted"/>
<dbReference type="InterPro" id="IPR015333">
    <property type="entry name" value="Pollen_allergen_ole-e-6"/>
</dbReference>
<accession>A0ABC8SDN6</accession>
<keyword evidence="1" id="KW-0732">Signal</keyword>
<dbReference type="Gene3D" id="1.10.287.720">
    <property type="entry name" value="Pollen allergen ole e 6"/>
    <property type="match status" value="1"/>
</dbReference>
<evidence type="ECO:0000313" key="2">
    <source>
        <dbReference type="EMBL" id="CAK9155301.1"/>
    </source>
</evidence>
<dbReference type="PANTHER" id="PTHR35632:SF1">
    <property type="entry name" value="MAJOR POLLEN ALLERGEN OLE E 6-LIKE"/>
    <property type="match status" value="1"/>
</dbReference>
<sequence>MAKKLVAVFLMCIVVLAAVHVHEVVADEEVYKSCYAPCHQDCSSEGNGYTFCEMKCDGDCGAKELQARVLTKAKRGEKTEIVLASNANKGISMPLVASIGAWCIWLSIETVKFHPRKSFFVDLEIDKDAPKLIASRSHGSLRDAEMAFEQLNLIG</sequence>
<comment type="caution">
    <text evidence="2">The sequence shown here is derived from an EMBL/GenBank/DDBJ whole genome shotgun (WGS) entry which is preliminary data.</text>
</comment>
<dbReference type="InterPro" id="IPR036466">
    <property type="entry name" value="Pollen_allergen_ole-e-6_sf"/>
</dbReference>
<feature type="chain" id="PRO_5044776222" evidence="1">
    <location>
        <begin position="27"/>
        <end position="155"/>
    </location>
</feature>
<dbReference type="AlphaFoldDB" id="A0ABC8SDN6"/>
<dbReference type="Gene3D" id="1.10.8.60">
    <property type="match status" value="1"/>
</dbReference>
<dbReference type="Proteomes" id="UP001642360">
    <property type="component" value="Unassembled WGS sequence"/>
</dbReference>
<evidence type="ECO:0000256" key="1">
    <source>
        <dbReference type="SAM" id="SignalP"/>
    </source>
</evidence>
<dbReference type="EMBL" id="CAUOFW020002676">
    <property type="protein sequence ID" value="CAK9155301.1"/>
    <property type="molecule type" value="Genomic_DNA"/>
</dbReference>
<keyword evidence="3" id="KW-1185">Reference proteome</keyword>
<protein>
    <submittedName>
        <fullName evidence="2">Uncharacterized protein</fullName>
    </submittedName>
</protein>
<name>A0ABC8SDN6_9AQUA</name>
<dbReference type="SUPFAM" id="SSF111388">
    <property type="entry name" value="Pollen allergen ole e 6"/>
    <property type="match status" value="1"/>
</dbReference>
<gene>
    <name evidence="2" type="ORF">ILEXP_LOCUS23700</name>
</gene>
<organism evidence="2 3">
    <name type="scientific">Ilex paraguariensis</name>
    <name type="common">yerba mate</name>
    <dbReference type="NCBI Taxonomy" id="185542"/>
    <lineage>
        <taxon>Eukaryota</taxon>
        <taxon>Viridiplantae</taxon>
        <taxon>Streptophyta</taxon>
        <taxon>Embryophyta</taxon>
        <taxon>Tracheophyta</taxon>
        <taxon>Spermatophyta</taxon>
        <taxon>Magnoliopsida</taxon>
        <taxon>eudicotyledons</taxon>
        <taxon>Gunneridae</taxon>
        <taxon>Pentapetalae</taxon>
        <taxon>asterids</taxon>
        <taxon>campanulids</taxon>
        <taxon>Aquifoliales</taxon>
        <taxon>Aquifoliaceae</taxon>
        <taxon>Ilex</taxon>
    </lineage>
</organism>
<evidence type="ECO:0000313" key="3">
    <source>
        <dbReference type="Proteomes" id="UP001642360"/>
    </source>
</evidence>
<dbReference type="Pfam" id="PF09253">
    <property type="entry name" value="Ole_e_6"/>
    <property type="match status" value="1"/>
</dbReference>
<dbReference type="PANTHER" id="PTHR35632">
    <property type="entry name" value="MAJOR POLLEN ALLERGEN OLE E 6-LIKE"/>
    <property type="match status" value="1"/>
</dbReference>
<feature type="signal peptide" evidence="1">
    <location>
        <begin position="1"/>
        <end position="26"/>
    </location>
</feature>
<reference evidence="2 3" key="1">
    <citation type="submission" date="2024-02" db="EMBL/GenBank/DDBJ databases">
        <authorList>
            <person name="Vignale AGUSTIN F."/>
            <person name="Sosa J E."/>
            <person name="Modenutti C."/>
        </authorList>
    </citation>
    <scope>NUCLEOTIDE SEQUENCE [LARGE SCALE GENOMIC DNA]</scope>
</reference>